<evidence type="ECO:0000256" key="1">
    <source>
        <dbReference type="SAM" id="MobiDB-lite"/>
    </source>
</evidence>
<keyword evidence="3" id="KW-1185">Reference proteome</keyword>
<gene>
    <name evidence="2" type="ORF">SCLCIDRAFT_1220091</name>
</gene>
<name>A0A0C2ZWF9_9AGAM</name>
<dbReference type="InParanoid" id="A0A0C2ZWF9"/>
<dbReference type="Proteomes" id="UP000053989">
    <property type="component" value="Unassembled WGS sequence"/>
</dbReference>
<feature type="compositionally biased region" description="Polar residues" evidence="1">
    <location>
        <begin position="8"/>
        <end position="28"/>
    </location>
</feature>
<dbReference type="EMBL" id="KN822110">
    <property type="protein sequence ID" value="KIM56812.1"/>
    <property type="molecule type" value="Genomic_DNA"/>
</dbReference>
<dbReference type="AlphaFoldDB" id="A0A0C2ZWF9"/>
<reference evidence="3" key="2">
    <citation type="submission" date="2015-01" db="EMBL/GenBank/DDBJ databases">
        <title>Evolutionary Origins and Diversification of the Mycorrhizal Mutualists.</title>
        <authorList>
            <consortium name="DOE Joint Genome Institute"/>
            <consortium name="Mycorrhizal Genomics Consortium"/>
            <person name="Kohler A."/>
            <person name="Kuo A."/>
            <person name="Nagy L.G."/>
            <person name="Floudas D."/>
            <person name="Copeland A."/>
            <person name="Barry K.W."/>
            <person name="Cichocki N."/>
            <person name="Veneault-Fourrey C."/>
            <person name="LaButti K."/>
            <person name="Lindquist E.A."/>
            <person name="Lipzen A."/>
            <person name="Lundell T."/>
            <person name="Morin E."/>
            <person name="Murat C."/>
            <person name="Riley R."/>
            <person name="Ohm R."/>
            <person name="Sun H."/>
            <person name="Tunlid A."/>
            <person name="Henrissat B."/>
            <person name="Grigoriev I.V."/>
            <person name="Hibbett D.S."/>
            <person name="Martin F."/>
        </authorList>
    </citation>
    <scope>NUCLEOTIDE SEQUENCE [LARGE SCALE GENOMIC DNA]</scope>
    <source>
        <strain evidence="3">Foug A</strain>
    </source>
</reference>
<protein>
    <submittedName>
        <fullName evidence="2">Uncharacterized protein</fullName>
    </submittedName>
</protein>
<reference evidence="2 3" key="1">
    <citation type="submission" date="2014-04" db="EMBL/GenBank/DDBJ databases">
        <authorList>
            <consortium name="DOE Joint Genome Institute"/>
            <person name="Kuo A."/>
            <person name="Kohler A."/>
            <person name="Nagy L.G."/>
            <person name="Floudas D."/>
            <person name="Copeland A."/>
            <person name="Barry K.W."/>
            <person name="Cichocki N."/>
            <person name="Veneault-Fourrey C."/>
            <person name="LaButti K."/>
            <person name="Lindquist E.A."/>
            <person name="Lipzen A."/>
            <person name="Lundell T."/>
            <person name="Morin E."/>
            <person name="Murat C."/>
            <person name="Sun H."/>
            <person name="Tunlid A."/>
            <person name="Henrissat B."/>
            <person name="Grigoriev I.V."/>
            <person name="Hibbett D.S."/>
            <person name="Martin F."/>
            <person name="Nordberg H.P."/>
            <person name="Cantor M.N."/>
            <person name="Hua S.X."/>
        </authorList>
    </citation>
    <scope>NUCLEOTIDE SEQUENCE [LARGE SCALE GENOMIC DNA]</scope>
    <source>
        <strain evidence="2 3">Foug A</strain>
    </source>
</reference>
<proteinExistence type="predicted"/>
<feature type="region of interest" description="Disordered" evidence="1">
    <location>
        <begin position="1"/>
        <end position="59"/>
    </location>
</feature>
<evidence type="ECO:0000313" key="2">
    <source>
        <dbReference type="EMBL" id="KIM56812.1"/>
    </source>
</evidence>
<sequence>MPKENLKTADSPSSQRRYSPYLTPSASGGPSALTRPRRGQDVEGPPHPPEPWVANPTASVGNEAPSVVFQEPIAIDLEDVGAVVLKFSNVTGPTEATAKGRAAATDEKLLVIQPIS</sequence>
<dbReference type="HOGENOM" id="CLU_2098257_0_0_1"/>
<organism evidence="2 3">
    <name type="scientific">Scleroderma citrinum Foug A</name>
    <dbReference type="NCBI Taxonomy" id="1036808"/>
    <lineage>
        <taxon>Eukaryota</taxon>
        <taxon>Fungi</taxon>
        <taxon>Dikarya</taxon>
        <taxon>Basidiomycota</taxon>
        <taxon>Agaricomycotina</taxon>
        <taxon>Agaricomycetes</taxon>
        <taxon>Agaricomycetidae</taxon>
        <taxon>Boletales</taxon>
        <taxon>Sclerodermatineae</taxon>
        <taxon>Sclerodermataceae</taxon>
        <taxon>Scleroderma</taxon>
    </lineage>
</organism>
<evidence type="ECO:0000313" key="3">
    <source>
        <dbReference type="Proteomes" id="UP000053989"/>
    </source>
</evidence>
<accession>A0A0C2ZWF9</accession>